<proteinExistence type="predicted"/>
<dbReference type="InterPro" id="IPR011008">
    <property type="entry name" value="Dimeric_a/b-barrel"/>
</dbReference>
<organism evidence="2 3">
    <name type="scientific">Niveispirillum lacus</name>
    <dbReference type="NCBI Taxonomy" id="1981099"/>
    <lineage>
        <taxon>Bacteria</taxon>
        <taxon>Pseudomonadati</taxon>
        <taxon>Pseudomonadota</taxon>
        <taxon>Alphaproteobacteria</taxon>
        <taxon>Rhodospirillales</taxon>
        <taxon>Azospirillaceae</taxon>
        <taxon>Niveispirillum</taxon>
    </lineage>
</organism>
<evidence type="ECO:0000313" key="2">
    <source>
        <dbReference type="EMBL" id="OYQ34311.1"/>
    </source>
</evidence>
<dbReference type="Proteomes" id="UP000216998">
    <property type="component" value="Unassembled WGS sequence"/>
</dbReference>
<dbReference type="EMBL" id="NOXU01000029">
    <property type="protein sequence ID" value="OYQ34311.1"/>
    <property type="molecule type" value="Genomic_DNA"/>
</dbReference>
<dbReference type="Pfam" id="PF03992">
    <property type="entry name" value="ABM"/>
    <property type="match status" value="1"/>
</dbReference>
<feature type="domain" description="ABM" evidence="1">
    <location>
        <begin position="22"/>
        <end position="111"/>
    </location>
</feature>
<dbReference type="OrthoDB" id="287932at2"/>
<comment type="caution">
    <text evidence="2">The sequence shown here is derived from an EMBL/GenBank/DDBJ whole genome shotgun (WGS) entry which is preliminary data.</text>
</comment>
<dbReference type="PROSITE" id="PS51725">
    <property type="entry name" value="ABM"/>
    <property type="match status" value="1"/>
</dbReference>
<dbReference type="InterPro" id="IPR007138">
    <property type="entry name" value="ABM_dom"/>
</dbReference>
<evidence type="ECO:0000259" key="1">
    <source>
        <dbReference type="PROSITE" id="PS51725"/>
    </source>
</evidence>
<keyword evidence="3" id="KW-1185">Reference proteome</keyword>
<name>A0A255YYR0_9PROT</name>
<protein>
    <recommendedName>
        <fullName evidence="1">ABM domain-containing protein</fullName>
    </recommendedName>
</protein>
<dbReference type="PANTHER" id="PTHR33336">
    <property type="entry name" value="QUINOL MONOOXYGENASE YGIN-RELATED"/>
    <property type="match status" value="1"/>
</dbReference>
<evidence type="ECO:0000313" key="3">
    <source>
        <dbReference type="Proteomes" id="UP000216998"/>
    </source>
</evidence>
<dbReference type="SUPFAM" id="SSF54909">
    <property type="entry name" value="Dimeric alpha+beta barrel"/>
    <property type="match status" value="1"/>
</dbReference>
<sequence length="133" mass="14717">MIRPPRPLASDIPEQGRTIMPIVIMATLDVDPALRAQFLTDADPLIQEALAEDGCVEYSWGADHKNAARVNVFEEWRDEAALRAHFAAPAYSTMVGLLQKAGMTAAEARKYRVDLIEPVYDPQGQARADFFTA</sequence>
<reference evidence="2 3" key="1">
    <citation type="submission" date="2017-07" db="EMBL/GenBank/DDBJ databases">
        <title>Niveispirillum cyanobacteriorum sp. nov., isolated from cyanobacterial aggregates in a eutrophic lake.</title>
        <authorList>
            <person name="Cai H."/>
        </authorList>
    </citation>
    <scope>NUCLEOTIDE SEQUENCE [LARGE SCALE GENOMIC DNA]</scope>
    <source>
        <strain evidence="3">TH1-14</strain>
    </source>
</reference>
<dbReference type="GO" id="GO:0003824">
    <property type="term" value="F:catalytic activity"/>
    <property type="evidence" value="ECO:0007669"/>
    <property type="project" value="TreeGrafter"/>
</dbReference>
<dbReference type="PANTHER" id="PTHR33336:SF15">
    <property type="entry name" value="ABM DOMAIN-CONTAINING PROTEIN"/>
    <property type="match status" value="1"/>
</dbReference>
<accession>A0A255YYR0</accession>
<dbReference type="Gene3D" id="3.30.70.100">
    <property type="match status" value="1"/>
</dbReference>
<gene>
    <name evidence="2" type="ORF">CHU95_12830</name>
</gene>
<dbReference type="InterPro" id="IPR050744">
    <property type="entry name" value="AI-2_Isomerase_LsrG"/>
</dbReference>
<dbReference type="AlphaFoldDB" id="A0A255YYR0"/>